<feature type="compositionally biased region" description="Polar residues" evidence="1">
    <location>
        <begin position="24"/>
        <end position="34"/>
    </location>
</feature>
<feature type="compositionally biased region" description="Low complexity" evidence="1">
    <location>
        <begin position="65"/>
        <end position="80"/>
    </location>
</feature>
<dbReference type="KEGG" id="ffu:CLAFUR5_12142"/>
<dbReference type="EMBL" id="CP090172">
    <property type="protein sequence ID" value="UJO23118.1"/>
    <property type="molecule type" value="Genomic_DNA"/>
</dbReference>
<dbReference type="OrthoDB" id="5272396at2759"/>
<gene>
    <name evidence="3" type="ORF">CLAFUR5_12142</name>
</gene>
<evidence type="ECO:0000313" key="3">
    <source>
        <dbReference type="EMBL" id="UJO23118.1"/>
    </source>
</evidence>
<feature type="compositionally biased region" description="Basic and acidic residues" evidence="1">
    <location>
        <begin position="36"/>
        <end position="45"/>
    </location>
</feature>
<dbReference type="Pfam" id="PF24864">
    <property type="entry name" value="DUF7730"/>
    <property type="match status" value="1"/>
</dbReference>
<feature type="domain" description="DUF7730" evidence="2">
    <location>
        <begin position="123"/>
        <end position="301"/>
    </location>
</feature>
<accession>A0A9Q8PIL3</accession>
<dbReference type="RefSeq" id="XP_047767484.1">
    <property type="nucleotide sequence ID" value="XM_047911290.1"/>
</dbReference>
<evidence type="ECO:0000313" key="4">
    <source>
        <dbReference type="Proteomes" id="UP000756132"/>
    </source>
</evidence>
<feature type="compositionally biased region" description="Polar residues" evidence="1">
    <location>
        <begin position="46"/>
        <end position="64"/>
    </location>
</feature>
<reference evidence="3" key="2">
    <citation type="journal article" date="2022" name="Microb. Genom.">
        <title>A chromosome-scale genome assembly of the tomato pathogen Cladosporium fulvum reveals a compartmentalized genome architecture and the presence of a dispensable chromosome.</title>
        <authorList>
            <person name="Zaccaron A.Z."/>
            <person name="Chen L.H."/>
            <person name="Samaras A."/>
            <person name="Stergiopoulos I."/>
        </authorList>
    </citation>
    <scope>NUCLEOTIDE SEQUENCE</scope>
    <source>
        <strain evidence="3">Race5_Kim</strain>
    </source>
</reference>
<evidence type="ECO:0000256" key="1">
    <source>
        <dbReference type="SAM" id="MobiDB-lite"/>
    </source>
</evidence>
<proteinExistence type="predicted"/>
<protein>
    <recommendedName>
        <fullName evidence="2">DUF7730 domain-containing protein</fullName>
    </recommendedName>
</protein>
<dbReference type="Proteomes" id="UP000756132">
    <property type="component" value="Chromosome 10"/>
</dbReference>
<name>A0A9Q8PIL3_PASFU</name>
<keyword evidence="4" id="KW-1185">Reference proteome</keyword>
<sequence>MVPEDSQALAASLEQLSLQDRPRSTSPSANQPSTEGRARITRDARSSASTLKASASPNAYDAQQNPGSPSASNASTAPSNEPVQFSALQRHYLTIGASGVNGAARQAVTTQPPIRTSRTCILPEVLPGEMRNGIYEEALTISPGTDGTVELVKWGQVRTSSSSTLRRWDSAAGREVRKQPVAALLATCKQVFNEACSIYYYQNHFKISGDDKGLNTASLGHFMLSMRPARSRHLKSLTITVNDFEQTVLAMNTMQQLMGLEELCIIVEADGPVDRFEENKEAFAKAFGEMLGLKTFSIQSSSIDEGMEWVADALGIELG</sequence>
<reference evidence="3" key="1">
    <citation type="submission" date="2021-12" db="EMBL/GenBank/DDBJ databases">
        <authorList>
            <person name="Zaccaron A."/>
            <person name="Stergiopoulos I."/>
        </authorList>
    </citation>
    <scope>NUCLEOTIDE SEQUENCE</scope>
    <source>
        <strain evidence="3">Race5_Kim</strain>
    </source>
</reference>
<feature type="compositionally biased region" description="Low complexity" evidence="1">
    <location>
        <begin position="1"/>
        <end position="19"/>
    </location>
</feature>
<organism evidence="3 4">
    <name type="scientific">Passalora fulva</name>
    <name type="common">Tomato leaf mold</name>
    <name type="synonym">Cladosporium fulvum</name>
    <dbReference type="NCBI Taxonomy" id="5499"/>
    <lineage>
        <taxon>Eukaryota</taxon>
        <taxon>Fungi</taxon>
        <taxon>Dikarya</taxon>
        <taxon>Ascomycota</taxon>
        <taxon>Pezizomycotina</taxon>
        <taxon>Dothideomycetes</taxon>
        <taxon>Dothideomycetidae</taxon>
        <taxon>Mycosphaerellales</taxon>
        <taxon>Mycosphaerellaceae</taxon>
        <taxon>Fulvia</taxon>
    </lineage>
</organism>
<evidence type="ECO:0000259" key="2">
    <source>
        <dbReference type="Pfam" id="PF24864"/>
    </source>
</evidence>
<dbReference type="AlphaFoldDB" id="A0A9Q8PIL3"/>
<feature type="region of interest" description="Disordered" evidence="1">
    <location>
        <begin position="1"/>
        <end position="81"/>
    </location>
</feature>
<dbReference type="GeneID" id="71992020"/>
<dbReference type="InterPro" id="IPR056632">
    <property type="entry name" value="DUF7730"/>
</dbReference>
<dbReference type="PANTHER" id="PTHR38790:SF4">
    <property type="entry name" value="2EXR DOMAIN-CONTAINING PROTEIN"/>
    <property type="match status" value="1"/>
</dbReference>
<dbReference type="PANTHER" id="PTHR38790">
    <property type="entry name" value="2EXR DOMAIN-CONTAINING PROTEIN-RELATED"/>
    <property type="match status" value="1"/>
</dbReference>